<evidence type="ECO:0000313" key="2">
    <source>
        <dbReference type="Proteomes" id="UP000233551"/>
    </source>
</evidence>
<gene>
    <name evidence="1" type="ORF">CRG98_048595</name>
</gene>
<dbReference type="AlphaFoldDB" id="A0A2I0HH36"/>
<feature type="non-terminal residue" evidence="1">
    <location>
        <position position="31"/>
    </location>
</feature>
<evidence type="ECO:0000313" key="1">
    <source>
        <dbReference type="EMBL" id="PKI31014.1"/>
    </source>
</evidence>
<sequence>LSFFFLFLDGASGSGEPNYWYNLTSTRGRNQ</sequence>
<dbReference type="Proteomes" id="UP000233551">
    <property type="component" value="Unassembled WGS sequence"/>
</dbReference>
<feature type="non-terminal residue" evidence="1">
    <location>
        <position position="1"/>
    </location>
</feature>
<protein>
    <submittedName>
        <fullName evidence="1">Uncharacterized protein</fullName>
    </submittedName>
</protein>
<dbReference type="EMBL" id="PGOL01014492">
    <property type="protein sequence ID" value="PKI31014.1"/>
    <property type="molecule type" value="Genomic_DNA"/>
</dbReference>
<comment type="caution">
    <text evidence="1">The sequence shown here is derived from an EMBL/GenBank/DDBJ whole genome shotgun (WGS) entry which is preliminary data.</text>
</comment>
<reference evidence="1 2" key="1">
    <citation type="submission" date="2017-11" db="EMBL/GenBank/DDBJ databases">
        <title>De-novo sequencing of pomegranate (Punica granatum L.) genome.</title>
        <authorList>
            <person name="Akparov Z."/>
            <person name="Amiraslanov A."/>
            <person name="Hajiyeva S."/>
            <person name="Abbasov M."/>
            <person name="Kaur K."/>
            <person name="Hamwieh A."/>
            <person name="Solovyev V."/>
            <person name="Salamov A."/>
            <person name="Braich B."/>
            <person name="Kosarev P."/>
            <person name="Mahmoud A."/>
            <person name="Hajiyev E."/>
            <person name="Babayeva S."/>
            <person name="Izzatullayeva V."/>
            <person name="Mammadov A."/>
            <person name="Mammadov A."/>
            <person name="Sharifova S."/>
            <person name="Ojaghi J."/>
            <person name="Eynullazada K."/>
            <person name="Bayramov B."/>
            <person name="Abdulazimova A."/>
            <person name="Shahmuradov I."/>
        </authorList>
    </citation>
    <scope>NUCLEOTIDE SEQUENCE [LARGE SCALE GENOMIC DNA]</scope>
    <source>
        <strain evidence="2">cv. AG2017</strain>
        <tissue evidence="1">Leaf</tissue>
    </source>
</reference>
<keyword evidence="2" id="KW-1185">Reference proteome</keyword>
<organism evidence="1 2">
    <name type="scientific">Punica granatum</name>
    <name type="common">Pomegranate</name>
    <dbReference type="NCBI Taxonomy" id="22663"/>
    <lineage>
        <taxon>Eukaryota</taxon>
        <taxon>Viridiplantae</taxon>
        <taxon>Streptophyta</taxon>
        <taxon>Embryophyta</taxon>
        <taxon>Tracheophyta</taxon>
        <taxon>Spermatophyta</taxon>
        <taxon>Magnoliopsida</taxon>
        <taxon>eudicotyledons</taxon>
        <taxon>Gunneridae</taxon>
        <taxon>Pentapetalae</taxon>
        <taxon>rosids</taxon>
        <taxon>malvids</taxon>
        <taxon>Myrtales</taxon>
        <taxon>Lythraceae</taxon>
        <taxon>Punica</taxon>
    </lineage>
</organism>
<name>A0A2I0HH36_PUNGR</name>
<accession>A0A2I0HH36</accession>
<proteinExistence type="predicted"/>